<dbReference type="EMBL" id="FNTF01000002">
    <property type="protein sequence ID" value="SED31695.1"/>
    <property type="molecule type" value="Genomic_DNA"/>
</dbReference>
<dbReference type="AlphaFoldDB" id="A0A1H4ZP79"/>
<dbReference type="Proteomes" id="UP000183114">
    <property type="component" value="Unassembled WGS sequence"/>
</dbReference>
<accession>A0A1H4ZP79</accession>
<proteinExistence type="predicted"/>
<name>A0A1H4ZP79_9PSED</name>
<reference evidence="1 2" key="1">
    <citation type="submission" date="2016-10" db="EMBL/GenBank/DDBJ databases">
        <authorList>
            <person name="de Groot N.N."/>
        </authorList>
    </citation>
    <scope>NUCLEOTIDE SEQUENCE [LARGE SCALE GENOMIC DNA]</scope>
    <source>
        <strain evidence="1 2">BS3655</strain>
    </source>
</reference>
<organism evidence="1 2">
    <name type="scientific">Pseudomonas frederiksbergensis</name>
    <dbReference type="NCBI Taxonomy" id="104087"/>
    <lineage>
        <taxon>Bacteria</taxon>
        <taxon>Pseudomonadati</taxon>
        <taxon>Pseudomonadota</taxon>
        <taxon>Gammaproteobacteria</taxon>
        <taxon>Pseudomonadales</taxon>
        <taxon>Pseudomonadaceae</taxon>
        <taxon>Pseudomonas</taxon>
    </lineage>
</organism>
<evidence type="ECO:0000313" key="2">
    <source>
        <dbReference type="Proteomes" id="UP000183114"/>
    </source>
</evidence>
<evidence type="ECO:0000313" key="1">
    <source>
        <dbReference type="EMBL" id="SED31695.1"/>
    </source>
</evidence>
<sequence>MESAFLCLRKTRAKLAQNPLKKCRLKGGFMVNVEFSKKHDKRFEKHFSSQMDDITLILKCHLMLEEMLRDFCSEMVPQPQFLKDSRFTFAQILDLSRALYPADIKLGGMVELWSLCEKINRIRNIMAHALDPDSSKLDSHKAAIIEAVRLRGEGSTSALEFVGCLTYVLGAFSLILQVGVTHNNGEDFRDIPRK</sequence>
<gene>
    <name evidence="1" type="ORF">SAMN04490185_3244</name>
</gene>
<dbReference type="RefSeq" id="WP_159439165.1">
    <property type="nucleotide sequence ID" value="NZ_FNTF01000002.1"/>
</dbReference>
<protein>
    <submittedName>
        <fullName evidence="1">Uncharacterized protein</fullName>
    </submittedName>
</protein>